<reference evidence="3" key="1">
    <citation type="submission" date="2019-02" db="EMBL/GenBank/DDBJ databases">
        <title>Draft genome sequence of Dolichospermum planctonicum NIES-80.</title>
        <authorList>
            <person name="Yamaguchi H."/>
            <person name="Suzuki S."/>
            <person name="Kawachi M."/>
        </authorList>
    </citation>
    <scope>NUCLEOTIDE SEQUENCE [LARGE SCALE GENOMIC DNA]</scope>
    <source>
        <strain evidence="3">NIES-80</strain>
    </source>
</reference>
<organism evidence="2 3">
    <name type="scientific">Dolichospermum planctonicum</name>
    <dbReference type="NCBI Taxonomy" id="136072"/>
    <lineage>
        <taxon>Bacteria</taxon>
        <taxon>Bacillati</taxon>
        <taxon>Cyanobacteriota</taxon>
        <taxon>Cyanophyceae</taxon>
        <taxon>Nostocales</taxon>
        <taxon>Aphanizomenonaceae</taxon>
        <taxon>Dolichospermum</taxon>
    </lineage>
</organism>
<comment type="caution">
    <text evidence="2">The sequence shown here is derived from an EMBL/GenBank/DDBJ whole genome shotgun (WGS) entry which is preliminary data.</text>
</comment>
<dbReference type="Gene3D" id="3.40.50.2000">
    <property type="entry name" value="Glycogen Phosphorylase B"/>
    <property type="match status" value="2"/>
</dbReference>
<dbReference type="OrthoDB" id="9806653at2"/>
<dbReference type="SUPFAM" id="SSF53756">
    <property type="entry name" value="UDP-Glycosyltransferase/glycogen phosphorylase"/>
    <property type="match status" value="1"/>
</dbReference>
<evidence type="ECO:0000259" key="1">
    <source>
        <dbReference type="Pfam" id="PF00534"/>
    </source>
</evidence>
<proteinExistence type="predicted"/>
<protein>
    <submittedName>
        <fullName evidence="2">Glycosyl transferase, group 1</fullName>
    </submittedName>
</protein>
<dbReference type="InterPro" id="IPR001296">
    <property type="entry name" value="Glyco_trans_1"/>
</dbReference>
<dbReference type="GO" id="GO:0016758">
    <property type="term" value="F:hexosyltransferase activity"/>
    <property type="evidence" value="ECO:0007669"/>
    <property type="project" value="TreeGrafter"/>
</dbReference>
<sequence>MTNSSSIRILFVSHTYVVGINQGKLNAIASLSSRRCANSVGIAEIDDIEVGLLTPSNWKALEWNRHIPLETPYPHIRTYSAPVLFSGRGGAHIYPPWKIWQVLNVFRPDIVQVEEEVFSLCAYQFALWSRFTGKPLVIFGWENIDRQLSLPRRWICQFVLNTASAIISGNHDGAEIMCRWGYKGLLTVMPQMGIDPEFFAPCPHRITRGDSEALLQAVRPFQIGFLGRLTHSKGIDLIFAAAHQLREQGFNFRILICGSGQHEAELNQISQEQEVADWVIWQGAVRHEQAPEMISQFDVLVLPSRTTPEWKEQFGHVLIEAMAMGVPVVGSNSGEIPNVIGREDLIFREENTQELAAILARLISEPQWCQEISNYCIHRVNQLYSHERIASRLNILWQKVLGQKNSELVLN</sequence>
<keyword evidence="2" id="KW-0808">Transferase</keyword>
<evidence type="ECO:0000313" key="3">
    <source>
        <dbReference type="Proteomes" id="UP000299367"/>
    </source>
</evidence>
<dbReference type="PANTHER" id="PTHR45947">
    <property type="entry name" value="SULFOQUINOVOSYL TRANSFERASE SQD2"/>
    <property type="match status" value="1"/>
</dbReference>
<feature type="domain" description="Glycosyl transferase family 1" evidence="1">
    <location>
        <begin position="218"/>
        <end position="375"/>
    </location>
</feature>
<dbReference type="EMBL" id="BJCF01000008">
    <property type="protein sequence ID" value="GCL41461.1"/>
    <property type="molecule type" value="Genomic_DNA"/>
</dbReference>
<gene>
    <name evidence="2" type="ORF">NIES80_11560</name>
</gene>
<dbReference type="Pfam" id="PF00534">
    <property type="entry name" value="Glycos_transf_1"/>
    <property type="match status" value="1"/>
</dbReference>
<accession>A0A480AED2</accession>
<name>A0A480AED2_9CYAN</name>
<evidence type="ECO:0000313" key="2">
    <source>
        <dbReference type="EMBL" id="GCL41461.1"/>
    </source>
</evidence>
<dbReference type="PANTHER" id="PTHR45947:SF3">
    <property type="entry name" value="SULFOQUINOVOSYL TRANSFERASE SQD2"/>
    <property type="match status" value="1"/>
</dbReference>
<dbReference type="CDD" id="cd03801">
    <property type="entry name" value="GT4_PimA-like"/>
    <property type="match status" value="1"/>
</dbReference>
<dbReference type="InterPro" id="IPR050194">
    <property type="entry name" value="Glycosyltransferase_grp1"/>
</dbReference>
<dbReference type="AlphaFoldDB" id="A0A480AED2"/>
<dbReference type="Proteomes" id="UP000299367">
    <property type="component" value="Unassembled WGS sequence"/>
</dbReference>